<dbReference type="InterPro" id="IPR011765">
    <property type="entry name" value="Pept_M16_N"/>
</dbReference>
<proteinExistence type="predicted"/>
<gene>
    <name evidence="4" type="ORF">ENV62_03840</name>
</gene>
<dbReference type="PANTHER" id="PTHR11851:SF224">
    <property type="entry name" value="PROCESSING PROTEASE"/>
    <property type="match status" value="1"/>
</dbReference>
<evidence type="ECO:0000259" key="2">
    <source>
        <dbReference type="Pfam" id="PF00675"/>
    </source>
</evidence>
<sequence>MRRFSVLRFRLTFCRFLTGIVLAAFMAGGFASATGPPQVLGEKGHLPNGLVWLFSEQRSLPLVALQVMIKAGALRDLKGKEGLANLTAALLLQGTKKRSATQIAAELDFLGARLSASGSEDFALVSLMVLKKDLAAGLDLLQDVLCNPAFAPKEVQQKISELLASFQSDEDEPEIVASRAFYRRLFGPHPYGHPPKGTPAGLKAIHREDVLNFHRTYYRPNNAILSIVGDLTKDEAEAMVTKFFGPWEPAPIPPLEVPPPPDLNKPEVVIINKDITQANIIWGHGGIARNNPDFYAFQVMNYILGGGGFASRLMEAVREKHGLAYSVGSSFDAGLEAGPFVVTLETKNASAGEALAQVIREVERIRTQPVSEKELQDAKSYLIGSFPRKMDSLGKRASLLGYVEFYRLGLDYPWRYPELVAPLTPADIQKVAEKYLHPDKFLLVVVGDRGKLPPLAQLMPVLAEKEKDDVQKQ</sequence>
<dbReference type="Pfam" id="PF05193">
    <property type="entry name" value="Peptidase_M16_C"/>
    <property type="match status" value="1"/>
</dbReference>
<evidence type="ECO:0000259" key="3">
    <source>
        <dbReference type="Pfam" id="PF05193"/>
    </source>
</evidence>
<feature type="domain" description="Peptidase M16 N-terminal" evidence="2">
    <location>
        <begin position="61"/>
        <end position="188"/>
    </location>
</feature>
<dbReference type="AlphaFoldDB" id="A0A7C3WR46"/>
<protein>
    <submittedName>
        <fullName evidence="4">Insulinase family protein</fullName>
    </submittedName>
</protein>
<dbReference type="InterPro" id="IPR050361">
    <property type="entry name" value="MPP/UQCRC_Complex"/>
</dbReference>
<dbReference type="PANTHER" id="PTHR11851">
    <property type="entry name" value="METALLOPROTEASE"/>
    <property type="match status" value="1"/>
</dbReference>
<evidence type="ECO:0000256" key="1">
    <source>
        <dbReference type="SAM" id="SignalP"/>
    </source>
</evidence>
<dbReference type="InterPro" id="IPR007863">
    <property type="entry name" value="Peptidase_M16_C"/>
</dbReference>
<accession>A0A7C3WR46</accession>
<feature type="chain" id="PRO_5028167223" evidence="1">
    <location>
        <begin position="24"/>
        <end position="473"/>
    </location>
</feature>
<dbReference type="EMBL" id="DTHB01000029">
    <property type="protein sequence ID" value="HGB14355.1"/>
    <property type="molecule type" value="Genomic_DNA"/>
</dbReference>
<evidence type="ECO:0000313" key="4">
    <source>
        <dbReference type="EMBL" id="HGB14355.1"/>
    </source>
</evidence>
<reference evidence="4" key="1">
    <citation type="journal article" date="2020" name="mSystems">
        <title>Genome- and Community-Level Interaction Insights into Carbon Utilization and Element Cycling Functions of Hydrothermarchaeota in Hydrothermal Sediment.</title>
        <authorList>
            <person name="Zhou Z."/>
            <person name="Liu Y."/>
            <person name="Xu W."/>
            <person name="Pan J."/>
            <person name="Luo Z.H."/>
            <person name="Li M."/>
        </authorList>
    </citation>
    <scope>NUCLEOTIDE SEQUENCE [LARGE SCALE GENOMIC DNA]</scope>
    <source>
        <strain evidence="4">SpSt-776</strain>
    </source>
</reference>
<feature type="signal peptide" evidence="1">
    <location>
        <begin position="1"/>
        <end position="23"/>
    </location>
</feature>
<dbReference type="InterPro" id="IPR011249">
    <property type="entry name" value="Metalloenz_LuxS/M16"/>
</dbReference>
<comment type="caution">
    <text evidence="4">The sequence shown here is derived from an EMBL/GenBank/DDBJ whole genome shotgun (WGS) entry which is preliminary data.</text>
</comment>
<dbReference type="GO" id="GO:0046872">
    <property type="term" value="F:metal ion binding"/>
    <property type="evidence" value="ECO:0007669"/>
    <property type="project" value="InterPro"/>
</dbReference>
<feature type="domain" description="Peptidase M16 C-terminal" evidence="3">
    <location>
        <begin position="205"/>
        <end position="381"/>
    </location>
</feature>
<keyword evidence="1" id="KW-0732">Signal</keyword>
<dbReference type="SUPFAM" id="SSF63411">
    <property type="entry name" value="LuxS/MPP-like metallohydrolase"/>
    <property type="match status" value="2"/>
</dbReference>
<organism evidence="4">
    <name type="scientific">Desulfobacca acetoxidans</name>
    <dbReference type="NCBI Taxonomy" id="60893"/>
    <lineage>
        <taxon>Bacteria</taxon>
        <taxon>Pseudomonadati</taxon>
        <taxon>Thermodesulfobacteriota</taxon>
        <taxon>Desulfobaccia</taxon>
        <taxon>Desulfobaccales</taxon>
        <taxon>Desulfobaccaceae</taxon>
        <taxon>Desulfobacca</taxon>
    </lineage>
</organism>
<name>A0A7C3WR46_9BACT</name>
<dbReference type="Gene3D" id="3.30.830.10">
    <property type="entry name" value="Metalloenzyme, LuxS/M16 peptidase-like"/>
    <property type="match status" value="2"/>
</dbReference>
<dbReference type="Pfam" id="PF00675">
    <property type="entry name" value="Peptidase_M16"/>
    <property type="match status" value="1"/>
</dbReference>